<name>A0A839U4W4_9BACL</name>
<dbReference type="PANTHER" id="PTHR22931">
    <property type="entry name" value="PHOSPHOENOLPYRUVATE DIKINASE-RELATED"/>
    <property type="match status" value="1"/>
</dbReference>
<keyword evidence="2" id="KW-0670">Pyruvate</keyword>
<dbReference type="InterPro" id="IPR040442">
    <property type="entry name" value="Pyrv_kinase-like_dom_sf"/>
</dbReference>
<sequence length="433" mass="48974">MKGERCQNSFCQFGSCPAPCGVEAVHQPACGQMGGTARDRRSGREEENGRQESDAPHLEDAGDYARAGSLPEIASLVELASIGSITREKALLSADSERIGEILQEAEEYRSKPEEGTTPEMLLDWSDSMRSLRVYTEEAPYLYRQNERLDGAAGLVLLREEEWLRTGHLKEIYTEWLNRDPGDDGRDREIQERLMNRWKGHLVNLLHSLQGAPLTVALVSGRLKDYRKLKGDAALDIDMLRDIQLEALFRAAQSCQMQRIDCSLELVVPYPEDGEAFHRIHEFIDRVGEETLCHQRRSLKYRVGAMLDWDVRETAAAEIARFADFIVINGKHEGAWLMEYLVSEEERGKVLSAGIPYSVLEELVHSFRRTKPAIRICLSGAVKPSDLVYVYRLGLNAVSTVPSELPGVRLAAAQWELLERQHEQRRRSAQGRT</sequence>
<organism evidence="2 3">
    <name type="scientific">Paenibacillus rhizosphaerae</name>
    <dbReference type="NCBI Taxonomy" id="297318"/>
    <lineage>
        <taxon>Bacteria</taxon>
        <taxon>Bacillati</taxon>
        <taxon>Bacillota</taxon>
        <taxon>Bacilli</taxon>
        <taxon>Bacillales</taxon>
        <taxon>Paenibacillaceae</taxon>
        <taxon>Paenibacillus</taxon>
    </lineage>
</organism>
<accession>A0A839U4W4</accession>
<dbReference type="Proteomes" id="UP000517523">
    <property type="component" value="Unassembled WGS sequence"/>
</dbReference>
<comment type="caution">
    <text evidence="2">The sequence shown here is derived from an EMBL/GenBank/DDBJ whole genome shotgun (WGS) entry which is preliminary data.</text>
</comment>
<dbReference type="RefSeq" id="WP_183587339.1">
    <property type="nucleotide sequence ID" value="NZ_JACHXJ010000009.1"/>
</dbReference>
<gene>
    <name evidence="2" type="ORF">FHS19_006613</name>
</gene>
<dbReference type="EC" id="2.7.9.1" evidence="2"/>
<evidence type="ECO:0000313" key="3">
    <source>
        <dbReference type="Proteomes" id="UP000517523"/>
    </source>
</evidence>
<dbReference type="Gene3D" id="3.20.20.60">
    <property type="entry name" value="Phosphoenolpyruvate-binding domains"/>
    <property type="match status" value="1"/>
</dbReference>
<dbReference type="InterPro" id="IPR010121">
    <property type="entry name" value="Pyruvate_phosphate_dikinase"/>
</dbReference>
<keyword evidence="2" id="KW-0418">Kinase</keyword>
<dbReference type="GO" id="GO:0050242">
    <property type="term" value="F:pyruvate, phosphate dikinase activity"/>
    <property type="evidence" value="ECO:0007669"/>
    <property type="project" value="UniProtKB-EC"/>
</dbReference>
<protein>
    <submittedName>
        <fullName evidence="2">Pyruvate,orthophosphate dikinase</fullName>
        <ecNumber evidence="2">2.7.9.1</ecNumber>
    </submittedName>
</protein>
<dbReference type="EMBL" id="JACHXJ010000009">
    <property type="protein sequence ID" value="MBB3131887.1"/>
    <property type="molecule type" value="Genomic_DNA"/>
</dbReference>
<reference evidence="2 3" key="1">
    <citation type="submission" date="2020-08" db="EMBL/GenBank/DDBJ databases">
        <title>Genomic Encyclopedia of Type Strains, Phase III (KMG-III): the genomes of soil and plant-associated and newly described type strains.</title>
        <authorList>
            <person name="Whitman W."/>
        </authorList>
    </citation>
    <scope>NUCLEOTIDE SEQUENCE [LARGE SCALE GENOMIC DNA]</scope>
    <source>
        <strain evidence="2 3">CECT 5831</strain>
    </source>
</reference>
<feature type="compositionally biased region" description="Basic and acidic residues" evidence="1">
    <location>
        <begin position="37"/>
        <end position="60"/>
    </location>
</feature>
<dbReference type="AlphaFoldDB" id="A0A839U4W4"/>
<proteinExistence type="predicted"/>
<dbReference type="PANTHER" id="PTHR22931:SF9">
    <property type="entry name" value="PYRUVATE, PHOSPHATE DIKINASE 1, CHLOROPLASTIC"/>
    <property type="match status" value="1"/>
</dbReference>
<dbReference type="InterPro" id="IPR015813">
    <property type="entry name" value="Pyrv/PenolPyrv_kinase-like_dom"/>
</dbReference>
<feature type="region of interest" description="Disordered" evidence="1">
    <location>
        <begin position="30"/>
        <end position="62"/>
    </location>
</feature>
<dbReference type="GO" id="GO:0016301">
    <property type="term" value="F:kinase activity"/>
    <property type="evidence" value="ECO:0007669"/>
    <property type="project" value="UniProtKB-KW"/>
</dbReference>
<evidence type="ECO:0000313" key="2">
    <source>
        <dbReference type="EMBL" id="MBB3131887.1"/>
    </source>
</evidence>
<dbReference type="SUPFAM" id="SSF51621">
    <property type="entry name" value="Phosphoenolpyruvate/pyruvate domain"/>
    <property type="match status" value="1"/>
</dbReference>
<evidence type="ECO:0000256" key="1">
    <source>
        <dbReference type="SAM" id="MobiDB-lite"/>
    </source>
</evidence>
<keyword evidence="2" id="KW-0808">Transferase</keyword>